<evidence type="ECO:0000313" key="3">
    <source>
        <dbReference type="Proteomes" id="UP000799439"/>
    </source>
</evidence>
<evidence type="ECO:0000256" key="1">
    <source>
        <dbReference type="SAM" id="SignalP"/>
    </source>
</evidence>
<keyword evidence="1" id="KW-0732">Signal</keyword>
<protein>
    <submittedName>
        <fullName evidence="2">Uncharacterized protein</fullName>
    </submittedName>
</protein>
<name>A0A9P4J716_9PEZI</name>
<proteinExistence type="predicted"/>
<dbReference type="Proteomes" id="UP000799439">
    <property type="component" value="Unassembled WGS sequence"/>
</dbReference>
<accession>A0A9P4J716</accession>
<comment type="caution">
    <text evidence="2">The sequence shown here is derived from an EMBL/GenBank/DDBJ whole genome shotgun (WGS) entry which is preliminary data.</text>
</comment>
<evidence type="ECO:0000313" key="2">
    <source>
        <dbReference type="EMBL" id="KAF2156533.1"/>
    </source>
</evidence>
<feature type="signal peptide" evidence="1">
    <location>
        <begin position="1"/>
        <end position="20"/>
    </location>
</feature>
<organism evidence="2 3">
    <name type="scientific">Myriangium duriaei CBS 260.36</name>
    <dbReference type="NCBI Taxonomy" id="1168546"/>
    <lineage>
        <taxon>Eukaryota</taxon>
        <taxon>Fungi</taxon>
        <taxon>Dikarya</taxon>
        <taxon>Ascomycota</taxon>
        <taxon>Pezizomycotina</taxon>
        <taxon>Dothideomycetes</taxon>
        <taxon>Dothideomycetidae</taxon>
        <taxon>Myriangiales</taxon>
        <taxon>Myriangiaceae</taxon>
        <taxon>Myriangium</taxon>
    </lineage>
</organism>
<sequence length="106" mass="11854">MVHPGMLLAVLFPIVKTATAASVQFAVSYHSSMDSATKVKHYSGFVPDSQVRNVINNMRSWSEGRYYATTTTYGVDVKIINSNAIGDSNRCYDVKLDMERILNHHI</sequence>
<gene>
    <name evidence="2" type="ORF">K461DRAFT_265905</name>
</gene>
<feature type="chain" id="PRO_5040456657" evidence="1">
    <location>
        <begin position="21"/>
        <end position="106"/>
    </location>
</feature>
<reference evidence="2" key="1">
    <citation type="journal article" date="2020" name="Stud. Mycol.">
        <title>101 Dothideomycetes genomes: a test case for predicting lifestyles and emergence of pathogens.</title>
        <authorList>
            <person name="Haridas S."/>
            <person name="Albert R."/>
            <person name="Binder M."/>
            <person name="Bloem J."/>
            <person name="Labutti K."/>
            <person name="Salamov A."/>
            <person name="Andreopoulos B."/>
            <person name="Baker S."/>
            <person name="Barry K."/>
            <person name="Bills G."/>
            <person name="Bluhm B."/>
            <person name="Cannon C."/>
            <person name="Castanera R."/>
            <person name="Culley D."/>
            <person name="Daum C."/>
            <person name="Ezra D."/>
            <person name="Gonzalez J."/>
            <person name="Henrissat B."/>
            <person name="Kuo A."/>
            <person name="Liang C."/>
            <person name="Lipzen A."/>
            <person name="Lutzoni F."/>
            <person name="Magnuson J."/>
            <person name="Mondo S."/>
            <person name="Nolan M."/>
            <person name="Ohm R."/>
            <person name="Pangilinan J."/>
            <person name="Park H.-J."/>
            <person name="Ramirez L."/>
            <person name="Alfaro M."/>
            <person name="Sun H."/>
            <person name="Tritt A."/>
            <person name="Yoshinaga Y."/>
            <person name="Zwiers L.-H."/>
            <person name="Turgeon B."/>
            <person name="Goodwin S."/>
            <person name="Spatafora J."/>
            <person name="Crous P."/>
            <person name="Grigoriev I."/>
        </authorList>
    </citation>
    <scope>NUCLEOTIDE SEQUENCE</scope>
    <source>
        <strain evidence="2">CBS 260.36</strain>
    </source>
</reference>
<dbReference type="AlphaFoldDB" id="A0A9P4J716"/>
<keyword evidence="3" id="KW-1185">Reference proteome</keyword>
<dbReference type="EMBL" id="ML996082">
    <property type="protein sequence ID" value="KAF2156533.1"/>
    <property type="molecule type" value="Genomic_DNA"/>
</dbReference>